<sequence>MKFTEPANVLCVDLDKRSKWTQCVTSLGRDGSEAKCPRPLLVFFRGERVSGNGGRKEDVVRILTALYEAAAFAAPRWEVVPLFQFCGWTRRSIAERFNVSRYQEVEDVRVGEADGGRESSLLSSCVVEPEVETCSTSYGSMDEVCVGGTFDRLHAGHRLLLASTVAVCSKTIFVGITSDALLLKKRNRELLETFDTRKDRVEEFIRCMNPSLQVAIGVLGDVSRAPMPQEFVMQVDSGELNAGKPLAITSESMDGIVVSRETVSGATAINDERATLGYEPLVVISVNLVGATRQNTDAKKLSSSDLRELDAAAGVAKSKKAKP</sequence>
<accession>A0A5B8MS10</accession>
<dbReference type="AlphaFoldDB" id="A0A5B8MS10"/>
<dbReference type="EMBL" id="HBHL01009404">
    <property type="protein sequence ID" value="CAD9717404.1"/>
    <property type="molecule type" value="Transcribed_RNA"/>
</dbReference>
<dbReference type="EMBL" id="HBHL01009402">
    <property type="protein sequence ID" value="CAD9717402.1"/>
    <property type="molecule type" value="Transcribed_RNA"/>
</dbReference>
<dbReference type="EMBL" id="CP031043">
    <property type="protein sequence ID" value="QDZ23256.1"/>
    <property type="molecule type" value="Genomic_DNA"/>
</dbReference>
<dbReference type="OrthoDB" id="27911at2759"/>
<dbReference type="SUPFAM" id="SSF52374">
    <property type="entry name" value="Nucleotidylyl transferase"/>
    <property type="match status" value="1"/>
</dbReference>
<protein>
    <recommendedName>
        <fullName evidence="1">Cytidyltransferase-like domain-containing protein</fullName>
    </recommendedName>
</protein>
<evidence type="ECO:0000313" key="2">
    <source>
        <dbReference type="EMBL" id="CAD9717402.1"/>
    </source>
</evidence>
<dbReference type="Proteomes" id="UP000316726">
    <property type="component" value="Chromosome 10"/>
</dbReference>
<dbReference type="InterPro" id="IPR014729">
    <property type="entry name" value="Rossmann-like_a/b/a_fold"/>
</dbReference>
<dbReference type="GO" id="GO:0003824">
    <property type="term" value="F:catalytic activity"/>
    <property type="evidence" value="ECO:0007669"/>
    <property type="project" value="InterPro"/>
</dbReference>
<gene>
    <name evidence="4" type="ORF">A3770_10p57740</name>
    <name evidence="2" type="ORF">CPRI1469_LOCUS6263</name>
    <name evidence="3" type="ORF">CPRI1469_LOCUS6265</name>
</gene>
<evidence type="ECO:0000259" key="1">
    <source>
        <dbReference type="Pfam" id="PF01467"/>
    </source>
</evidence>
<evidence type="ECO:0000313" key="3">
    <source>
        <dbReference type="EMBL" id="CAD9717404.1"/>
    </source>
</evidence>
<name>A0A5B8MS10_9CHLO</name>
<feature type="domain" description="Cytidyltransferase-like" evidence="1">
    <location>
        <begin position="146"/>
        <end position="308"/>
    </location>
</feature>
<dbReference type="STRING" id="1764295.A0A5B8MS10"/>
<evidence type="ECO:0000313" key="4">
    <source>
        <dbReference type="EMBL" id="QDZ23256.1"/>
    </source>
</evidence>
<proteinExistence type="predicted"/>
<reference evidence="2" key="2">
    <citation type="submission" date="2021-01" db="EMBL/GenBank/DDBJ databases">
        <authorList>
            <person name="Corre E."/>
            <person name="Pelletier E."/>
            <person name="Niang G."/>
            <person name="Scheremetjew M."/>
            <person name="Finn R."/>
            <person name="Kale V."/>
            <person name="Holt S."/>
            <person name="Cochrane G."/>
            <person name="Meng A."/>
            <person name="Brown T."/>
            <person name="Cohen L."/>
        </authorList>
    </citation>
    <scope>NUCLEOTIDE SEQUENCE</scope>
    <source>
        <strain evidence="2">CCMP1205</strain>
    </source>
</reference>
<dbReference type="Gene3D" id="3.40.50.620">
    <property type="entry name" value="HUPs"/>
    <property type="match status" value="1"/>
</dbReference>
<keyword evidence="5" id="KW-1185">Reference proteome</keyword>
<dbReference type="Pfam" id="PF01467">
    <property type="entry name" value="CTP_transf_like"/>
    <property type="match status" value="1"/>
</dbReference>
<reference evidence="4 5" key="1">
    <citation type="submission" date="2018-07" db="EMBL/GenBank/DDBJ databases">
        <title>The complete nuclear genome of the prasinophyte Chloropicon primus (CCMP1205).</title>
        <authorList>
            <person name="Pombert J.-F."/>
            <person name="Otis C."/>
            <person name="Turmel M."/>
            <person name="Lemieux C."/>
        </authorList>
    </citation>
    <scope>NUCLEOTIDE SEQUENCE [LARGE SCALE GENOMIC DNA]</scope>
    <source>
        <strain evidence="4 5">CCMP1205</strain>
    </source>
</reference>
<evidence type="ECO:0000313" key="5">
    <source>
        <dbReference type="Proteomes" id="UP000316726"/>
    </source>
</evidence>
<organism evidence="4 5">
    <name type="scientific">Chloropicon primus</name>
    <dbReference type="NCBI Taxonomy" id="1764295"/>
    <lineage>
        <taxon>Eukaryota</taxon>
        <taxon>Viridiplantae</taxon>
        <taxon>Chlorophyta</taxon>
        <taxon>Chloropicophyceae</taxon>
        <taxon>Chloropicales</taxon>
        <taxon>Chloropicaceae</taxon>
        <taxon>Chloropicon</taxon>
    </lineage>
</organism>
<dbReference type="InterPro" id="IPR004821">
    <property type="entry name" value="Cyt_trans-like"/>
</dbReference>